<evidence type="ECO:0000256" key="2">
    <source>
        <dbReference type="SAM" id="SignalP"/>
    </source>
</evidence>
<dbReference type="Gene3D" id="2.60.40.3310">
    <property type="match status" value="1"/>
</dbReference>
<feature type="signal peptide" evidence="2">
    <location>
        <begin position="1"/>
        <end position="35"/>
    </location>
</feature>
<dbReference type="GO" id="GO:0043709">
    <property type="term" value="P:cell adhesion involved in single-species biofilm formation"/>
    <property type="evidence" value="ECO:0007669"/>
    <property type="project" value="TreeGrafter"/>
</dbReference>
<dbReference type="Pfam" id="PF00419">
    <property type="entry name" value="Fimbrial"/>
    <property type="match status" value="1"/>
</dbReference>
<evidence type="ECO:0000259" key="3">
    <source>
        <dbReference type="Pfam" id="PF00419"/>
    </source>
</evidence>
<dbReference type="InterPro" id="IPR050263">
    <property type="entry name" value="Bact_Fimbrial_Adh_Pro"/>
</dbReference>
<dbReference type="PANTHER" id="PTHR33420">
    <property type="entry name" value="FIMBRIAL SUBUNIT ELFA-RELATED"/>
    <property type="match status" value="1"/>
</dbReference>
<dbReference type="PANTHER" id="PTHR33420:SF3">
    <property type="entry name" value="FIMBRIAL SUBUNIT ELFA"/>
    <property type="match status" value="1"/>
</dbReference>
<feature type="domain" description="Fimbrial-type adhesion" evidence="3">
    <location>
        <begin position="222"/>
        <end position="362"/>
    </location>
</feature>
<dbReference type="AlphaFoldDB" id="B1FY76"/>
<dbReference type="Proteomes" id="UP000005045">
    <property type="component" value="Unassembled WGS sequence"/>
</dbReference>
<evidence type="ECO:0000256" key="1">
    <source>
        <dbReference type="ARBA" id="ARBA00022729"/>
    </source>
</evidence>
<comment type="caution">
    <text evidence="4">The sequence shown here is derived from an EMBL/GenBank/DDBJ whole genome shotgun (WGS) entry which is preliminary data.</text>
</comment>
<reference evidence="4 5" key="1">
    <citation type="submission" date="2008-03" db="EMBL/GenBank/DDBJ databases">
        <title>Sequencing of the draft genome and assembly of Burkholderia graminis C4D1M.</title>
        <authorList>
            <consortium name="US DOE Joint Genome Institute (JGI-PGF)"/>
            <person name="Copeland A."/>
            <person name="Lucas S."/>
            <person name="Lapidus A."/>
            <person name="Glavina del Rio T."/>
            <person name="Dalin E."/>
            <person name="Tice H."/>
            <person name="Bruce D."/>
            <person name="Goodwin L."/>
            <person name="Pitluck S."/>
            <person name="Larimer F."/>
            <person name="Land M.L."/>
            <person name="Hauser L."/>
            <person name="Tiedje J."/>
            <person name="Richardson P."/>
        </authorList>
    </citation>
    <scope>NUCLEOTIDE SEQUENCE [LARGE SCALE GENOMIC DNA]</scope>
    <source>
        <strain evidence="5">ATCC 700544 / DSM 17151 / LMG 18924 / NCIMB 13744 / C4D1M</strain>
    </source>
</reference>
<dbReference type="InterPro" id="IPR036937">
    <property type="entry name" value="Adhesion_dom_fimbrial_sf"/>
</dbReference>
<dbReference type="EMBL" id="ABLD01000004">
    <property type="protein sequence ID" value="EDT11402.1"/>
    <property type="molecule type" value="Genomic_DNA"/>
</dbReference>
<gene>
    <name evidence="4" type="ORF">BgramDRAFT_1927</name>
</gene>
<protein>
    <submittedName>
        <fullName evidence="4">Fimbrial protein</fullName>
    </submittedName>
</protein>
<dbReference type="InterPro" id="IPR000259">
    <property type="entry name" value="Adhesion_dom_fimbrial"/>
</dbReference>
<dbReference type="RefSeq" id="WP_006048487.1">
    <property type="nucleotide sequence ID" value="NZ_ABLD01000004.1"/>
</dbReference>
<dbReference type="InterPro" id="IPR008966">
    <property type="entry name" value="Adhesion_dom_sf"/>
</dbReference>
<dbReference type="GO" id="GO:0009289">
    <property type="term" value="C:pilus"/>
    <property type="evidence" value="ECO:0007669"/>
    <property type="project" value="InterPro"/>
</dbReference>
<keyword evidence="5" id="KW-1185">Reference proteome</keyword>
<keyword evidence="1 2" id="KW-0732">Signal</keyword>
<proteinExistence type="predicted"/>
<organism evidence="4 5">
    <name type="scientific">Paraburkholderia graminis (strain ATCC 700544 / DSM 17151 / LMG 18924 / NCIMB 13744 / C4D1M)</name>
    <dbReference type="NCBI Taxonomy" id="396598"/>
    <lineage>
        <taxon>Bacteria</taxon>
        <taxon>Pseudomonadati</taxon>
        <taxon>Pseudomonadota</taxon>
        <taxon>Betaproteobacteria</taxon>
        <taxon>Burkholderiales</taxon>
        <taxon>Burkholderiaceae</taxon>
        <taxon>Paraburkholderia</taxon>
    </lineage>
</organism>
<dbReference type="SUPFAM" id="SSF49401">
    <property type="entry name" value="Bacterial adhesins"/>
    <property type="match status" value="1"/>
</dbReference>
<sequence>MNNCRLSTDRSGLRQLLTLCLVAVFWLIASPQARADSCSGVSGTTYPINLPSAVTVPRDTPVGTVITGWTVSSGNYIGMWSCTFVSGQWWGTFGKPMLSSTGTTTSYQGQTYTVYSTGYPGIGMIIGFSDGESSCGGYYYEGDIGQNNGSYYGAGCSVGTSTNVGAQVQVALVKTGQPSAGMLSGLTIAQALPGATYAASARTAAVTYPAYTVSFTTPPVQIINASCTTPDVSIPLGTFPTTGFTAIGRTTTTANFSISLNNCPAGMNSIKYRIDPTTTVLNSSQSVVALDSTSSATGVGVQLLNSAGSAAFPLSSLQTFSGYSSSTGGSYTIPLAARYYQTSATVTPGPANTSMTVTMQYQ</sequence>
<evidence type="ECO:0000313" key="5">
    <source>
        <dbReference type="Proteomes" id="UP000005045"/>
    </source>
</evidence>
<accession>B1FY76</accession>
<evidence type="ECO:0000313" key="4">
    <source>
        <dbReference type="EMBL" id="EDT11402.1"/>
    </source>
</evidence>
<feature type="chain" id="PRO_5044481410" evidence="2">
    <location>
        <begin position="36"/>
        <end position="362"/>
    </location>
</feature>
<name>B1FY76_PARG4</name>
<dbReference type="Gene3D" id="2.60.40.1090">
    <property type="entry name" value="Fimbrial-type adhesion domain"/>
    <property type="match status" value="1"/>
</dbReference>